<dbReference type="Gene3D" id="3.10.50.40">
    <property type="match status" value="1"/>
</dbReference>
<dbReference type="EMBL" id="SIHI01000006">
    <property type="protein sequence ID" value="TWT52283.1"/>
    <property type="molecule type" value="Genomic_DNA"/>
</dbReference>
<dbReference type="InterPro" id="IPR050245">
    <property type="entry name" value="PrsA_foldase"/>
</dbReference>
<keyword evidence="4" id="KW-1185">Reference proteome</keyword>
<dbReference type="Proteomes" id="UP000317243">
    <property type="component" value="Unassembled WGS sequence"/>
</dbReference>
<dbReference type="Pfam" id="PF13145">
    <property type="entry name" value="Rotamase_2"/>
    <property type="match status" value="1"/>
</dbReference>
<dbReference type="InterPro" id="IPR000297">
    <property type="entry name" value="PPIase_PpiC"/>
</dbReference>
<proteinExistence type="predicted"/>
<comment type="caution">
    <text evidence="3">The sequence shown here is derived from an EMBL/GenBank/DDBJ whole genome shotgun (WGS) entry which is preliminary data.</text>
</comment>
<protein>
    <submittedName>
        <fullName evidence="3">Chaperone SurA</fullName>
        <ecNumber evidence="3">5.2.1.8</ecNumber>
    </submittedName>
</protein>
<dbReference type="PROSITE" id="PS50198">
    <property type="entry name" value="PPIC_PPIASE_2"/>
    <property type="match status" value="1"/>
</dbReference>
<dbReference type="EC" id="5.2.1.8" evidence="3"/>
<dbReference type="Gene3D" id="1.10.4030.10">
    <property type="entry name" value="Porin chaperone SurA, peptide-binding domain"/>
    <property type="match status" value="1"/>
</dbReference>
<evidence type="ECO:0000313" key="3">
    <source>
        <dbReference type="EMBL" id="TWT52283.1"/>
    </source>
</evidence>
<gene>
    <name evidence="3" type="primary">surA</name>
    <name evidence="3" type="ORF">KOR42_29690</name>
</gene>
<feature type="domain" description="PpiC" evidence="2">
    <location>
        <begin position="223"/>
        <end position="322"/>
    </location>
</feature>
<dbReference type="PANTHER" id="PTHR47245:SF2">
    <property type="entry name" value="PEPTIDYL-PROLYL CIS-TRANS ISOMERASE HP_0175-RELATED"/>
    <property type="match status" value="1"/>
</dbReference>
<dbReference type="InterPro" id="IPR027304">
    <property type="entry name" value="Trigger_fact/SurA_dom_sf"/>
</dbReference>
<keyword evidence="1" id="KW-0697">Rotamase</keyword>
<keyword evidence="1 3" id="KW-0413">Isomerase</keyword>
<dbReference type="SUPFAM" id="SSF109998">
    <property type="entry name" value="Triger factor/SurA peptide-binding domain-like"/>
    <property type="match status" value="1"/>
</dbReference>
<evidence type="ECO:0000313" key="4">
    <source>
        <dbReference type="Proteomes" id="UP000317243"/>
    </source>
</evidence>
<dbReference type="PROSITE" id="PS51257">
    <property type="entry name" value="PROKAR_LIPOPROTEIN"/>
    <property type="match status" value="1"/>
</dbReference>
<dbReference type="RefSeq" id="WP_197441183.1">
    <property type="nucleotide sequence ID" value="NZ_SIHI01000006.1"/>
</dbReference>
<organism evidence="3 4">
    <name type="scientific">Thalassoglobus neptunius</name>
    <dbReference type="NCBI Taxonomy" id="1938619"/>
    <lineage>
        <taxon>Bacteria</taxon>
        <taxon>Pseudomonadati</taxon>
        <taxon>Planctomycetota</taxon>
        <taxon>Planctomycetia</taxon>
        <taxon>Planctomycetales</taxon>
        <taxon>Planctomycetaceae</taxon>
        <taxon>Thalassoglobus</taxon>
    </lineage>
</organism>
<name>A0A5C5WQG4_9PLAN</name>
<evidence type="ECO:0000256" key="1">
    <source>
        <dbReference type="PROSITE-ProRule" id="PRU00278"/>
    </source>
</evidence>
<dbReference type="SUPFAM" id="SSF54534">
    <property type="entry name" value="FKBP-like"/>
    <property type="match status" value="1"/>
</dbReference>
<reference evidence="3 4" key="1">
    <citation type="submission" date="2019-02" db="EMBL/GenBank/DDBJ databases">
        <title>Deep-cultivation of Planctomycetes and their phenomic and genomic characterization uncovers novel biology.</title>
        <authorList>
            <person name="Wiegand S."/>
            <person name="Jogler M."/>
            <person name="Boedeker C."/>
            <person name="Pinto D."/>
            <person name="Vollmers J."/>
            <person name="Rivas-Marin E."/>
            <person name="Kohn T."/>
            <person name="Peeters S.H."/>
            <person name="Heuer A."/>
            <person name="Rast P."/>
            <person name="Oberbeckmann S."/>
            <person name="Bunk B."/>
            <person name="Jeske O."/>
            <person name="Meyerdierks A."/>
            <person name="Storesund J.E."/>
            <person name="Kallscheuer N."/>
            <person name="Luecker S."/>
            <person name="Lage O.M."/>
            <person name="Pohl T."/>
            <person name="Merkel B.J."/>
            <person name="Hornburger P."/>
            <person name="Mueller R.-W."/>
            <person name="Bruemmer F."/>
            <person name="Labrenz M."/>
            <person name="Spormann A.M."/>
            <person name="Op Den Camp H."/>
            <person name="Overmann J."/>
            <person name="Amann R."/>
            <person name="Jetten M.S.M."/>
            <person name="Mascher T."/>
            <person name="Medema M.H."/>
            <person name="Devos D.P."/>
            <person name="Kaster A.-K."/>
            <person name="Ovreas L."/>
            <person name="Rohde M."/>
            <person name="Galperin M.Y."/>
            <person name="Jogler C."/>
        </authorList>
    </citation>
    <scope>NUCLEOTIDE SEQUENCE [LARGE SCALE GENOMIC DNA]</scope>
    <source>
        <strain evidence="3 4">KOR42</strain>
    </source>
</reference>
<accession>A0A5C5WQG4</accession>
<dbReference type="AlphaFoldDB" id="A0A5C5WQG4"/>
<sequence length="380" mass="42218">MSRILIILAVVSVFGCSGNRSYDVANPVVGPPPPRYDNAEQIARAADAQGVIQQASFDTEAPLSMTTVIARVNGTPILAGQVLEPYAAKLAQASKQLPASEIRKAQEGIIKRELPPQIEQTIMVNEVKSKLTEEQLSAIDEQLDKFFDIEIEKMKAKAQVSNLAELEGALQQQGMSLVTLREMFGDRQLAGEYIKGRVTQDAPVTRAELLEEYNRRREEYAQPEQVKWQQLQVTFASHGSRSRAGEVYNKAIAELKAGSEFTDLVKKYSDGPLKDSGGHWDWTQPQSIANVEVRKSLAELPVGNLSQTIETDKAFLVVKLTGHRPASYTPFEEVQEEIRKSLINRRQEEQVETIIAELKDQAVIETMFDEGFFGGGVTLQ</sequence>
<dbReference type="GO" id="GO:0003755">
    <property type="term" value="F:peptidyl-prolyl cis-trans isomerase activity"/>
    <property type="evidence" value="ECO:0007669"/>
    <property type="project" value="UniProtKB-KW"/>
</dbReference>
<dbReference type="InterPro" id="IPR046357">
    <property type="entry name" value="PPIase_dom_sf"/>
</dbReference>
<dbReference type="PANTHER" id="PTHR47245">
    <property type="entry name" value="PEPTIDYLPROLYL ISOMERASE"/>
    <property type="match status" value="1"/>
</dbReference>
<evidence type="ECO:0000259" key="2">
    <source>
        <dbReference type="PROSITE" id="PS50198"/>
    </source>
</evidence>